<dbReference type="InterPro" id="IPR003010">
    <property type="entry name" value="C-N_Hydrolase"/>
</dbReference>
<keyword evidence="3" id="KW-0808">Transferase</keyword>
<sequence>MWLVIGTVVALFAVGGRWDIAPAAWLFPVFLLRFARTSRPLGGLVLVWLASWAGAMFWIWQMAVPMNGTTVLAGLTFGTVLALPYVADRLLARRLGTAGALLLFPMALVVSEFLLGTFAPFGTVIGLLANTQFDHLPLLQVAAVTGSYGVGFLIGGCATVVNWAWEHPPSWRTARVVGAYIALLAVVVVGGAARTAWFPVDTTRTVRIAGLNADMALIHQQMTALGRPDVKVSAGQGALPRFDPDTVKPESTAVIDDLFARTRRAAQAGAKIVIWSENAAYVSHAGLPALLSQARSVARQEHIYLLVADNVHLPNPEDSRDETHLIGPDGTVLWTYQKSHPVPGMEPYRPGNGVAPVVSTPYGRLAGVICYDADFPAMMRADADIMLVPGGDWPEIGRVHTEMASLRAIENGYSLVRQDYVGWSAAFDNQGHVLSTQNTLVDQDLWLVDVPVRGVTTPYRVIGDAFAWLCLAGTVVLLGFGVFRRRPPAAGTPRPTTQREPEPMARQVAR</sequence>
<protein>
    <recommendedName>
        <fullName evidence="10">CN hydrolase domain-containing protein</fullName>
    </recommendedName>
</protein>
<evidence type="ECO:0000313" key="12">
    <source>
        <dbReference type="Proteomes" id="UP000190797"/>
    </source>
</evidence>
<evidence type="ECO:0000256" key="5">
    <source>
        <dbReference type="ARBA" id="ARBA00022989"/>
    </source>
</evidence>
<proteinExistence type="predicted"/>
<feature type="transmembrane region" description="Helical" evidence="9">
    <location>
        <begin position="6"/>
        <end position="29"/>
    </location>
</feature>
<evidence type="ECO:0000259" key="10">
    <source>
        <dbReference type="PROSITE" id="PS50263"/>
    </source>
</evidence>
<feature type="region of interest" description="Disordered" evidence="8">
    <location>
        <begin position="488"/>
        <end position="510"/>
    </location>
</feature>
<keyword evidence="12" id="KW-1185">Reference proteome</keyword>
<accession>A0A1U9ZW97</accession>
<gene>
    <name evidence="11" type="ORF">BKM31_12775</name>
</gene>
<evidence type="ECO:0000256" key="2">
    <source>
        <dbReference type="ARBA" id="ARBA00022475"/>
    </source>
</evidence>
<feature type="transmembrane region" description="Helical" evidence="9">
    <location>
        <begin position="177"/>
        <end position="197"/>
    </location>
</feature>
<dbReference type="AlphaFoldDB" id="A0A1U9ZW97"/>
<evidence type="ECO:0000256" key="6">
    <source>
        <dbReference type="ARBA" id="ARBA00023136"/>
    </source>
</evidence>
<keyword evidence="6 9" id="KW-0472">Membrane</keyword>
<dbReference type="Gene3D" id="3.60.110.10">
    <property type="entry name" value="Carbon-nitrogen hydrolase"/>
    <property type="match status" value="1"/>
</dbReference>
<dbReference type="Proteomes" id="UP000190797">
    <property type="component" value="Chromosome"/>
</dbReference>
<dbReference type="PANTHER" id="PTHR38686:SF1">
    <property type="entry name" value="APOLIPOPROTEIN N-ACYLTRANSFERASE"/>
    <property type="match status" value="1"/>
</dbReference>
<evidence type="ECO:0000256" key="8">
    <source>
        <dbReference type="SAM" id="MobiDB-lite"/>
    </source>
</evidence>
<dbReference type="PROSITE" id="PS50263">
    <property type="entry name" value="CN_HYDROLASE"/>
    <property type="match status" value="1"/>
</dbReference>
<dbReference type="InterPro" id="IPR004563">
    <property type="entry name" value="Apolipo_AcylTrfase"/>
</dbReference>
<keyword evidence="7" id="KW-0012">Acyltransferase</keyword>
<dbReference type="Pfam" id="PF00795">
    <property type="entry name" value="CN_hydrolase"/>
    <property type="match status" value="1"/>
</dbReference>
<dbReference type="GO" id="GO:0042158">
    <property type="term" value="P:lipoprotein biosynthetic process"/>
    <property type="evidence" value="ECO:0007669"/>
    <property type="project" value="InterPro"/>
</dbReference>
<evidence type="ECO:0000256" key="3">
    <source>
        <dbReference type="ARBA" id="ARBA00022679"/>
    </source>
</evidence>
<keyword evidence="5 9" id="KW-1133">Transmembrane helix</keyword>
<feature type="transmembrane region" description="Helical" evidence="9">
    <location>
        <begin position="465"/>
        <end position="483"/>
    </location>
</feature>
<reference evidence="12" key="1">
    <citation type="journal article" date="2017" name="Med. Chem. Commun.">
        <title>Nonomuraea sp. ATCC 55076 harbours the largest actinomycete chromosome to date and the kistamicin biosynthetic gene cluster.</title>
        <authorList>
            <person name="Nazari B."/>
            <person name="Forneris C.C."/>
            <person name="Gibson M.I."/>
            <person name="Moon K."/>
            <person name="Schramma K.R."/>
            <person name="Seyedsayamdost M.R."/>
        </authorList>
    </citation>
    <scope>NUCLEOTIDE SEQUENCE [LARGE SCALE GENOMIC DNA]</scope>
    <source>
        <strain evidence="12">ATCC 55076</strain>
    </source>
</reference>
<dbReference type="SUPFAM" id="SSF56317">
    <property type="entry name" value="Carbon-nitrogen hydrolase"/>
    <property type="match status" value="1"/>
</dbReference>
<organism evidence="11 12">
    <name type="scientific">[Actinomadura] parvosata subsp. kistnae</name>
    <dbReference type="NCBI Taxonomy" id="1909395"/>
    <lineage>
        <taxon>Bacteria</taxon>
        <taxon>Bacillati</taxon>
        <taxon>Actinomycetota</taxon>
        <taxon>Actinomycetes</taxon>
        <taxon>Streptosporangiales</taxon>
        <taxon>Streptosporangiaceae</taxon>
        <taxon>Nonomuraea</taxon>
    </lineage>
</organism>
<dbReference type="Pfam" id="PF20154">
    <property type="entry name" value="LNT_N"/>
    <property type="match status" value="1"/>
</dbReference>
<evidence type="ECO:0000256" key="1">
    <source>
        <dbReference type="ARBA" id="ARBA00004651"/>
    </source>
</evidence>
<feature type="transmembrane region" description="Helical" evidence="9">
    <location>
        <begin position="141"/>
        <end position="165"/>
    </location>
</feature>
<dbReference type="InterPro" id="IPR045378">
    <property type="entry name" value="LNT_N"/>
</dbReference>
<keyword evidence="2" id="KW-1003">Cell membrane</keyword>
<dbReference type="STRING" id="1909395.BKM31_12775"/>
<dbReference type="PANTHER" id="PTHR38686">
    <property type="entry name" value="APOLIPOPROTEIN N-ACYLTRANSFERASE"/>
    <property type="match status" value="1"/>
</dbReference>
<comment type="subcellular location">
    <subcellularLocation>
        <location evidence="1">Cell membrane</location>
        <topology evidence="1">Multi-pass membrane protein</topology>
    </subcellularLocation>
</comment>
<evidence type="ECO:0000313" key="11">
    <source>
        <dbReference type="EMBL" id="AQZ62223.1"/>
    </source>
</evidence>
<feature type="transmembrane region" description="Helical" evidence="9">
    <location>
        <begin position="41"/>
        <end position="60"/>
    </location>
</feature>
<feature type="domain" description="CN hydrolase" evidence="10">
    <location>
        <begin position="230"/>
        <end position="452"/>
    </location>
</feature>
<dbReference type="EMBL" id="CP017717">
    <property type="protein sequence ID" value="AQZ62223.1"/>
    <property type="molecule type" value="Genomic_DNA"/>
</dbReference>
<dbReference type="InterPro" id="IPR036526">
    <property type="entry name" value="C-N_Hydrolase_sf"/>
</dbReference>
<evidence type="ECO:0000256" key="7">
    <source>
        <dbReference type="ARBA" id="ARBA00023315"/>
    </source>
</evidence>
<evidence type="ECO:0000256" key="4">
    <source>
        <dbReference type="ARBA" id="ARBA00022692"/>
    </source>
</evidence>
<name>A0A1U9ZW97_9ACTN</name>
<feature type="transmembrane region" description="Helical" evidence="9">
    <location>
        <begin position="99"/>
        <end position="129"/>
    </location>
</feature>
<dbReference type="GO" id="GO:0005886">
    <property type="term" value="C:plasma membrane"/>
    <property type="evidence" value="ECO:0007669"/>
    <property type="project" value="UniProtKB-SubCell"/>
</dbReference>
<evidence type="ECO:0000256" key="9">
    <source>
        <dbReference type="SAM" id="Phobius"/>
    </source>
</evidence>
<dbReference type="GO" id="GO:0016410">
    <property type="term" value="F:N-acyltransferase activity"/>
    <property type="evidence" value="ECO:0007669"/>
    <property type="project" value="InterPro"/>
</dbReference>
<feature type="transmembrane region" description="Helical" evidence="9">
    <location>
        <begin position="66"/>
        <end position="87"/>
    </location>
</feature>
<keyword evidence="4 9" id="KW-0812">Transmembrane</keyword>
<dbReference type="KEGG" id="noa:BKM31_12775"/>